<name>A0A518I1L5_9BACT</name>
<evidence type="ECO:0000313" key="1">
    <source>
        <dbReference type="EMBL" id="QDV46924.1"/>
    </source>
</evidence>
<gene>
    <name evidence="1" type="ORF">Enr13x_68330</name>
</gene>
<keyword evidence="2" id="KW-1185">Reference proteome</keyword>
<reference evidence="1 2" key="1">
    <citation type="submission" date="2019-03" db="EMBL/GenBank/DDBJ databases">
        <title>Deep-cultivation of Planctomycetes and their phenomic and genomic characterization uncovers novel biology.</title>
        <authorList>
            <person name="Wiegand S."/>
            <person name="Jogler M."/>
            <person name="Boedeker C."/>
            <person name="Pinto D."/>
            <person name="Vollmers J."/>
            <person name="Rivas-Marin E."/>
            <person name="Kohn T."/>
            <person name="Peeters S.H."/>
            <person name="Heuer A."/>
            <person name="Rast P."/>
            <person name="Oberbeckmann S."/>
            <person name="Bunk B."/>
            <person name="Jeske O."/>
            <person name="Meyerdierks A."/>
            <person name="Storesund J.E."/>
            <person name="Kallscheuer N."/>
            <person name="Luecker S."/>
            <person name="Lage O.M."/>
            <person name="Pohl T."/>
            <person name="Merkel B.J."/>
            <person name="Hornburger P."/>
            <person name="Mueller R.-W."/>
            <person name="Bruemmer F."/>
            <person name="Labrenz M."/>
            <person name="Spormann A.M."/>
            <person name="Op den Camp H."/>
            <person name="Overmann J."/>
            <person name="Amann R."/>
            <person name="Jetten M.S.M."/>
            <person name="Mascher T."/>
            <person name="Medema M.H."/>
            <person name="Devos D.P."/>
            <person name="Kaster A.-K."/>
            <person name="Ovreas L."/>
            <person name="Rohde M."/>
            <person name="Galperin M.Y."/>
            <person name="Jogler C."/>
        </authorList>
    </citation>
    <scope>NUCLEOTIDE SEQUENCE [LARGE SCALE GENOMIC DNA]</scope>
    <source>
        <strain evidence="1 2">Enr13</strain>
    </source>
</reference>
<dbReference type="KEGG" id="snep:Enr13x_68330"/>
<accession>A0A518I1L5</accession>
<sequence>MPIKVDSEIQVLDRDEFQSFAYRVMGIIYSAHNDFSRLIDETPFKNIIRRRCELAGVVPARREVEIKVSHKHFCKSYYMDLLLGHALMVEAKTVDCLTPAHDAQAINYLLLSGMKHGLLVNLRTPRVQKRFISTNLDSAARHRFAIDTKRWRGVNDASVRLREVLEDLLNDWGVFLTASLYREATLFLLNGFQGASSRVPIFDGNFQAGMHDVFLIDTDTAMAITMLTEGDAEMETQLKRLLCHTSLRCIQWTNLNHHDVRMTTLE</sequence>
<dbReference type="Pfam" id="PF13366">
    <property type="entry name" value="PDDEXK_3"/>
    <property type="match status" value="1"/>
</dbReference>
<dbReference type="RefSeq" id="WP_197455517.1">
    <property type="nucleotide sequence ID" value="NZ_CP037423.1"/>
</dbReference>
<evidence type="ECO:0008006" key="3">
    <source>
        <dbReference type="Google" id="ProtNLM"/>
    </source>
</evidence>
<dbReference type="NCBIfam" id="TIGR04256">
    <property type="entry name" value="GxxExxY"/>
    <property type="match status" value="1"/>
</dbReference>
<protein>
    <recommendedName>
        <fullName evidence="3">GxxExxY protein</fullName>
    </recommendedName>
</protein>
<evidence type="ECO:0000313" key="2">
    <source>
        <dbReference type="Proteomes" id="UP000319004"/>
    </source>
</evidence>
<proteinExistence type="predicted"/>
<dbReference type="InterPro" id="IPR026350">
    <property type="entry name" value="GxxExxY"/>
</dbReference>
<dbReference type="EMBL" id="CP037423">
    <property type="protein sequence ID" value="QDV46924.1"/>
    <property type="molecule type" value="Genomic_DNA"/>
</dbReference>
<dbReference type="AlphaFoldDB" id="A0A518I1L5"/>
<organism evidence="1 2">
    <name type="scientific">Stieleria neptunia</name>
    <dbReference type="NCBI Taxonomy" id="2527979"/>
    <lineage>
        <taxon>Bacteria</taxon>
        <taxon>Pseudomonadati</taxon>
        <taxon>Planctomycetota</taxon>
        <taxon>Planctomycetia</taxon>
        <taxon>Pirellulales</taxon>
        <taxon>Pirellulaceae</taxon>
        <taxon>Stieleria</taxon>
    </lineage>
</organism>
<dbReference type="Proteomes" id="UP000319004">
    <property type="component" value="Chromosome"/>
</dbReference>